<sequence length="82" mass="8776">MTGMPVMNATEVARADGVLGDMLGKIITVLKGKRLVATCRILLERDQIDHPEPLPIISGQCPSISVLAGAVGIECRLRPRVL</sequence>
<protein>
    <submittedName>
        <fullName evidence="1">Uncharacterized protein</fullName>
    </submittedName>
</protein>
<evidence type="ECO:0000313" key="2">
    <source>
        <dbReference type="Proteomes" id="UP000507140"/>
    </source>
</evidence>
<accession>A0ABM8LML1</accession>
<comment type="caution">
    <text evidence="1">The sequence shown here is derived from an EMBL/GenBank/DDBJ whole genome shotgun (WGS) entry which is preliminary data.</text>
</comment>
<gene>
    <name evidence="1" type="ORF">LMG3415_05893</name>
</gene>
<dbReference type="Proteomes" id="UP000507140">
    <property type="component" value="Unassembled WGS sequence"/>
</dbReference>
<reference evidence="1 2" key="1">
    <citation type="submission" date="2020-04" db="EMBL/GenBank/DDBJ databases">
        <authorList>
            <person name="De Canck E."/>
        </authorList>
    </citation>
    <scope>NUCLEOTIDE SEQUENCE [LARGE SCALE GENOMIC DNA]</scope>
    <source>
        <strain evidence="1 2">LMG 3415</strain>
    </source>
</reference>
<dbReference type="EMBL" id="CADIKR010000018">
    <property type="protein sequence ID" value="CAB3924736.1"/>
    <property type="molecule type" value="Genomic_DNA"/>
</dbReference>
<name>A0ABM8LML1_9BURK</name>
<keyword evidence="2" id="KW-1185">Reference proteome</keyword>
<proteinExistence type="predicted"/>
<evidence type="ECO:0000313" key="1">
    <source>
        <dbReference type="EMBL" id="CAB3924736.1"/>
    </source>
</evidence>
<organism evidence="1 2">
    <name type="scientific">Achromobacter mucicolens</name>
    <dbReference type="NCBI Taxonomy" id="1389922"/>
    <lineage>
        <taxon>Bacteria</taxon>
        <taxon>Pseudomonadati</taxon>
        <taxon>Pseudomonadota</taxon>
        <taxon>Betaproteobacteria</taxon>
        <taxon>Burkholderiales</taxon>
        <taxon>Alcaligenaceae</taxon>
        <taxon>Achromobacter</taxon>
    </lineage>
</organism>